<accession>A0A6G1DYL0</accession>
<name>A0A6G1DYL0_9ORYZ</name>
<feature type="region of interest" description="Disordered" evidence="2">
    <location>
        <begin position="33"/>
        <end position="96"/>
    </location>
</feature>
<protein>
    <recommendedName>
        <fullName evidence="3">CCHC-type domain-containing protein</fullName>
    </recommendedName>
</protein>
<dbReference type="Pfam" id="PF00098">
    <property type="entry name" value="zf-CCHC"/>
    <property type="match status" value="1"/>
</dbReference>
<feature type="compositionally biased region" description="Pro residues" evidence="2">
    <location>
        <begin position="76"/>
        <end position="91"/>
    </location>
</feature>
<dbReference type="SMART" id="SM00343">
    <property type="entry name" value="ZnF_C2HC"/>
    <property type="match status" value="1"/>
</dbReference>
<keyword evidence="1" id="KW-0863">Zinc-finger</keyword>
<evidence type="ECO:0000259" key="3">
    <source>
        <dbReference type="PROSITE" id="PS50158"/>
    </source>
</evidence>
<sequence>MQLAFEPFDFPDFPTLVNKAIGWEHKHRGVVESRKRNWAARKPAGGSSSQQHVWHPATVRPSAPALARYPASPQARPQPPAPRVPQPPPCPAAQQATDFRPVDCYNCGEYGHYSNRCPKKVPGPVQFAPPHAPAGPAARGRGRGAPPARNPAPRSA</sequence>
<dbReference type="Gene3D" id="4.10.60.10">
    <property type="entry name" value="Zinc finger, CCHC-type"/>
    <property type="match status" value="1"/>
</dbReference>
<dbReference type="InterPro" id="IPR001878">
    <property type="entry name" value="Znf_CCHC"/>
</dbReference>
<dbReference type="SUPFAM" id="SSF57756">
    <property type="entry name" value="Retrovirus zinc finger-like domains"/>
    <property type="match status" value="1"/>
</dbReference>
<dbReference type="PROSITE" id="PS50158">
    <property type="entry name" value="ZF_CCHC"/>
    <property type="match status" value="1"/>
</dbReference>
<feature type="domain" description="CCHC-type" evidence="3">
    <location>
        <begin position="104"/>
        <end position="119"/>
    </location>
</feature>
<dbReference type="InterPro" id="IPR036875">
    <property type="entry name" value="Znf_CCHC_sf"/>
</dbReference>
<reference evidence="4 5" key="1">
    <citation type="submission" date="2019-11" db="EMBL/GenBank/DDBJ databases">
        <title>Whole genome sequence of Oryza granulata.</title>
        <authorList>
            <person name="Li W."/>
        </authorList>
    </citation>
    <scope>NUCLEOTIDE SEQUENCE [LARGE SCALE GENOMIC DNA]</scope>
    <source>
        <strain evidence="5">cv. Menghai</strain>
        <tissue evidence="4">Leaf</tissue>
    </source>
</reference>
<evidence type="ECO:0000256" key="1">
    <source>
        <dbReference type="PROSITE-ProRule" id="PRU00047"/>
    </source>
</evidence>
<dbReference type="GO" id="GO:0003676">
    <property type="term" value="F:nucleic acid binding"/>
    <property type="evidence" value="ECO:0007669"/>
    <property type="project" value="InterPro"/>
</dbReference>
<dbReference type="AlphaFoldDB" id="A0A6G1DYL0"/>
<dbReference type="Proteomes" id="UP000479710">
    <property type="component" value="Unassembled WGS sequence"/>
</dbReference>
<feature type="compositionally biased region" description="Low complexity" evidence="2">
    <location>
        <begin position="134"/>
        <end position="156"/>
    </location>
</feature>
<dbReference type="EMBL" id="SPHZ02000005">
    <property type="protein sequence ID" value="KAF0917312.1"/>
    <property type="molecule type" value="Genomic_DNA"/>
</dbReference>
<keyword evidence="1" id="KW-0479">Metal-binding</keyword>
<feature type="region of interest" description="Disordered" evidence="2">
    <location>
        <begin position="118"/>
        <end position="156"/>
    </location>
</feature>
<proteinExistence type="predicted"/>
<evidence type="ECO:0000313" key="5">
    <source>
        <dbReference type="Proteomes" id="UP000479710"/>
    </source>
</evidence>
<evidence type="ECO:0000256" key="2">
    <source>
        <dbReference type="SAM" id="MobiDB-lite"/>
    </source>
</evidence>
<gene>
    <name evidence="4" type="ORF">E2562_017488</name>
</gene>
<comment type="caution">
    <text evidence="4">The sequence shown here is derived from an EMBL/GenBank/DDBJ whole genome shotgun (WGS) entry which is preliminary data.</text>
</comment>
<keyword evidence="1" id="KW-0862">Zinc</keyword>
<keyword evidence="5" id="KW-1185">Reference proteome</keyword>
<evidence type="ECO:0000313" key="4">
    <source>
        <dbReference type="EMBL" id="KAF0917312.1"/>
    </source>
</evidence>
<organism evidence="4 5">
    <name type="scientific">Oryza meyeriana var. granulata</name>
    <dbReference type="NCBI Taxonomy" id="110450"/>
    <lineage>
        <taxon>Eukaryota</taxon>
        <taxon>Viridiplantae</taxon>
        <taxon>Streptophyta</taxon>
        <taxon>Embryophyta</taxon>
        <taxon>Tracheophyta</taxon>
        <taxon>Spermatophyta</taxon>
        <taxon>Magnoliopsida</taxon>
        <taxon>Liliopsida</taxon>
        <taxon>Poales</taxon>
        <taxon>Poaceae</taxon>
        <taxon>BOP clade</taxon>
        <taxon>Oryzoideae</taxon>
        <taxon>Oryzeae</taxon>
        <taxon>Oryzinae</taxon>
        <taxon>Oryza</taxon>
        <taxon>Oryza meyeriana</taxon>
    </lineage>
</organism>
<dbReference type="GO" id="GO:0008270">
    <property type="term" value="F:zinc ion binding"/>
    <property type="evidence" value="ECO:0007669"/>
    <property type="project" value="UniProtKB-KW"/>
</dbReference>